<comment type="caution">
    <text evidence="10">The sequence shown here is derived from an EMBL/GenBank/DDBJ whole genome shotgun (WGS) entry which is preliminary data.</text>
</comment>
<organism evidence="10 13">
    <name type="scientific">Didymodactylos carnosus</name>
    <dbReference type="NCBI Taxonomy" id="1234261"/>
    <lineage>
        <taxon>Eukaryota</taxon>
        <taxon>Metazoa</taxon>
        <taxon>Spiralia</taxon>
        <taxon>Gnathifera</taxon>
        <taxon>Rotifera</taxon>
        <taxon>Eurotatoria</taxon>
        <taxon>Bdelloidea</taxon>
        <taxon>Philodinida</taxon>
        <taxon>Philodinidae</taxon>
        <taxon>Didymodactylos</taxon>
    </lineage>
</organism>
<dbReference type="Proteomes" id="UP000663829">
    <property type="component" value="Unassembled WGS sequence"/>
</dbReference>
<keyword evidence="3 8" id="KW-0812">Transmembrane</keyword>
<dbReference type="EMBL" id="CAJOBC010000337">
    <property type="protein sequence ID" value="CAF3573269.1"/>
    <property type="molecule type" value="Genomic_DNA"/>
</dbReference>
<evidence type="ECO:0000256" key="8">
    <source>
        <dbReference type="SAM" id="Phobius"/>
    </source>
</evidence>
<feature type="compositionally biased region" description="Polar residues" evidence="7">
    <location>
        <begin position="16"/>
        <end position="37"/>
    </location>
</feature>
<reference evidence="10" key="1">
    <citation type="submission" date="2021-02" db="EMBL/GenBank/DDBJ databases">
        <authorList>
            <person name="Nowell W R."/>
        </authorList>
    </citation>
    <scope>NUCLEOTIDE SEQUENCE</scope>
</reference>
<feature type="compositionally biased region" description="Pro residues" evidence="7">
    <location>
        <begin position="39"/>
        <end position="51"/>
    </location>
</feature>
<name>A0A813S309_9BILA</name>
<feature type="transmembrane region" description="Helical" evidence="8">
    <location>
        <begin position="224"/>
        <end position="247"/>
    </location>
</feature>
<evidence type="ECO:0000256" key="6">
    <source>
        <dbReference type="ARBA" id="ARBA00025718"/>
    </source>
</evidence>
<dbReference type="Pfam" id="PF06638">
    <property type="entry name" value="Strabismus"/>
    <property type="match status" value="1"/>
</dbReference>
<evidence type="ECO:0000313" key="12">
    <source>
        <dbReference type="EMBL" id="CAF3573269.1"/>
    </source>
</evidence>
<feature type="transmembrane region" description="Helical" evidence="8">
    <location>
        <begin position="182"/>
        <end position="204"/>
    </location>
</feature>
<keyword evidence="13" id="KW-1185">Reference proteome</keyword>
<evidence type="ECO:0000256" key="2">
    <source>
        <dbReference type="ARBA" id="ARBA00022475"/>
    </source>
</evidence>
<keyword evidence="4 8" id="KW-1133">Transmembrane helix</keyword>
<evidence type="ECO:0000256" key="5">
    <source>
        <dbReference type="ARBA" id="ARBA00023136"/>
    </source>
</evidence>
<gene>
    <name evidence="10" type="ORF">GPM918_LOCUS2904</name>
    <name evidence="9" type="ORF">OVA965_LOCUS2224</name>
    <name evidence="12" type="ORF">SRO942_LOCUS2904</name>
    <name evidence="11" type="ORF">TMI583_LOCUS2224</name>
</gene>
<evidence type="ECO:0000256" key="3">
    <source>
        <dbReference type="ARBA" id="ARBA00022692"/>
    </source>
</evidence>
<keyword evidence="5 8" id="KW-0472">Membrane</keyword>
<accession>A0A813S309</accession>
<evidence type="ECO:0000313" key="13">
    <source>
        <dbReference type="Proteomes" id="UP000663829"/>
    </source>
</evidence>
<comment type="similarity">
    <text evidence="6">Belongs to the Vang family.</text>
</comment>
<dbReference type="EMBL" id="CAJNOK010000461">
    <property type="protein sequence ID" value="CAF0754831.1"/>
    <property type="molecule type" value="Genomic_DNA"/>
</dbReference>
<dbReference type="OrthoDB" id="8887313at2759"/>
<feature type="transmembrane region" description="Helical" evidence="8">
    <location>
        <begin position="259"/>
        <end position="283"/>
    </location>
</feature>
<dbReference type="GO" id="GO:0005886">
    <property type="term" value="C:plasma membrane"/>
    <property type="evidence" value="ECO:0007669"/>
    <property type="project" value="UniProtKB-SubCell"/>
</dbReference>
<evidence type="ECO:0000313" key="9">
    <source>
        <dbReference type="EMBL" id="CAF0754831.1"/>
    </source>
</evidence>
<dbReference type="Proteomes" id="UP000677228">
    <property type="component" value="Unassembled WGS sequence"/>
</dbReference>
<dbReference type="PANTHER" id="PTHR20886">
    <property type="entry name" value="VANG-LIKE PROTEIN"/>
    <property type="match status" value="1"/>
</dbReference>
<sequence>MSSIKIMEPDTYCLEKSSSQPMTTKSTIANGSTNHSHPLQPPTLTLPPPPSKSSYRNGVLSTSTVKNVNFVSQTTRSFRHKFKKHQKELPIATTSDDQNEEVNNLNVDDERIEVKILPQDNWGETTTAYTSEVGSDVNGLDNDLMTTDCEGGNGDKMINGDLENLSSRQSYRQCTVRWLSKFSIYLVCFLSYITPLLFLILPKIQPFNNYLNKTIIKTVEIDNYYYYYLPITIKLILLFIGFLVLFYRRRRSESFPRIHLYKALMLVLLLLILCFYWLCYVWKLLFSSNDNSNYDQILQYTSSYLDILLFLHYITLLVLEIKCLYPKYVVKIVRSPDGVTKQYSIGSISIQEASVYLLELYYKDFSQYNPWLENAQHQRAKRSDGGLGNYSTKSVTSQSTNPSFKIYNVDQTQTVQTTIPTSIRSRGRPYNERFYDELDYERRVRKRRTKLLAACEDAFTHVRKCHDKRGSHVPMDSREAAQAVFSSMSRSLQKYLRITRQQPYYTRESIIYHLSTCLSYDMSPRAFLERYLSQTEQTTTTLSRPQQQSQNQQWFIICDRQLNRSIHDNLLVVLKYQDIQLMCTFKQLPKIQLKQNYFDHKDNKFILKLNSETSV</sequence>
<dbReference type="Proteomes" id="UP000682733">
    <property type="component" value="Unassembled WGS sequence"/>
</dbReference>
<feature type="transmembrane region" description="Helical" evidence="8">
    <location>
        <begin position="303"/>
        <end position="325"/>
    </location>
</feature>
<evidence type="ECO:0000256" key="1">
    <source>
        <dbReference type="ARBA" id="ARBA00004651"/>
    </source>
</evidence>
<evidence type="ECO:0000313" key="11">
    <source>
        <dbReference type="EMBL" id="CAF3533985.1"/>
    </source>
</evidence>
<dbReference type="InterPro" id="IPR009539">
    <property type="entry name" value="VANGL"/>
</dbReference>
<dbReference type="Proteomes" id="UP000681722">
    <property type="component" value="Unassembled WGS sequence"/>
</dbReference>
<proteinExistence type="inferred from homology"/>
<evidence type="ECO:0008006" key="14">
    <source>
        <dbReference type="Google" id="ProtNLM"/>
    </source>
</evidence>
<dbReference type="EMBL" id="CAJOBA010000461">
    <property type="protein sequence ID" value="CAF3533985.1"/>
    <property type="molecule type" value="Genomic_DNA"/>
</dbReference>
<evidence type="ECO:0000256" key="4">
    <source>
        <dbReference type="ARBA" id="ARBA00022989"/>
    </source>
</evidence>
<comment type="subcellular location">
    <subcellularLocation>
        <location evidence="1">Cell membrane</location>
        <topology evidence="1">Multi-pass membrane protein</topology>
    </subcellularLocation>
</comment>
<evidence type="ECO:0000313" key="10">
    <source>
        <dbReference type="EMBL" id="CAF0789152.1"/>
    </source>
</evidence>
<feature type="region of interest" description="Disordered" evidence="7">
    <location>
        <begin position="1"/>
        <end position="55"/>
    </location>
</feature>
<protein>
    <recommendedName>
        <fullName evidence="14">Vang-like protein</fullName>
    </recommendedName>
</protein>
<keyword evidence="2" id="KW-1003">Cell membrane</keyword>
<evidence type="ECO:0000256" key="7">
    <source>
        <dbReference type="SAM" id="MobiDB-lite"/>
    </source>
</evidence>
<dbReference type="EMBL" id="CAJNOQ010000337">
    <property type="protein sequence ID" value="CAF0789152.1"/>
    <property type="molecule type" value="Genomic_DNA"/>
</dbReference>
<dbReference type="AlphaFoldDB" id="A0A813S309"/>